<evidence type="ECO:0000313" key="2">
    <source>
        <dbReference type="EMBL" id="CAI9555630.1"/>
    </source>
</evidence>
<evidence type="ECO:0000313" key="3">
    <source>
        <dbReference type="Proteomes" id="UP001162483"/>
    </source>
</evidence>
<keyword evidence="3" id="KW-1185">Reference proteome</keyword>
<feature type="non-terminal residue" evidence="2">
    <location>
        <position position="85"/>
    </location>
</feature>
<feature type="compositionally biased region" description="Basic and acidic residues" evidence="1">
    <location>
        <begin position="64"/>
        <end position="76"/>
    </location>
</feature>
<evidence type="ECO:0000256" key="1">
    <source>
        <dbReference type="SAM" id="MobiDB-lite"/>
    </source>
</evidence>
<organism evidence="2 3">
    <name type="scientific">Staurois parvus</name>
    <dbReference type="NCBI Taxonomy" id="386267"/>
    <lineage>
        <taxon>Eukaryota</taxon>
        <taxon>Metazoa</taxon>
        <taxon>Chordata</taxon>
        <taxon>Craniata</taxon>
        <taxon>Vertebrata</taxon>
        <taxon>Euteleostomi</taxon>
        <taxon>Amphibia</taxon>
        <taxon>Batrachia</taxon>
        <taxon>Anura</taxon>
        <taxon>Neobatrachia</taxon>
        <taxon>Ranoidea</taxon>
        <taxon>Ranidae</taxon>
        <taxon>Staurois</taxon>
    </lineage>
</organism>
<protein>
    <submittedName>
        <fullName evidence="2">Uncharacterized protein</fullName>
    </submittedName>
</protein>
<gene>
    <name evidence="2" type="ORF">SPARVUS_LOCUS4413004</name>
</gene>
<feature type="region of interest" description="Disordered" evidence="1">
    <location>
        <begin position="52"/>
        <end position="85"/>
    </location>
</feature>
<proteinExistence type="predicted"/>
<dbReference type="EMBL" id="CATNWA010008227">
    <property type="protein sequence ID" value="CAI9555630.1"/>
    <property type="molecule type" value="Genomic_DNA"/>
</dbReference>
<feature type="region of interest" description="Disordered" evidence="1">
    <location>
        <begin position="1"/>
        <end position="22"/>
    </location>
</feature>
<accession>A0ABN9C7E9</accession>
<comment type="caution">
    <text evidence="2">The sequence shown here is derived from an EMBL/GenBank/DDBJ whole genome shotgun (WGS) entry which is preliminary data.</text>
</comment>
<sequence length="85" mass="9421">MDMEVSGQKEQSKCRQGTGQSSRDKMYVKCYVIIILKKMNFLKNFKFAPVPAPVRPDVTGTGTRKPEAGCRHRPEEMAGDAAGDT</sequence>
<reference evidence="2" key="1">
    <citation type="submission" date="2023-05" db="EMBL/GenBank/DDBJ databases">
        <authorList>
            <person name="Stuckert A."/>
        </authorList>
    </citation>
    <scope>NUCLEOTIDE SEQUENCE</scope>
</reference>
<dbReference type="Proteomes" id="UP001162483">
    <property type="component" value="Unassembled WGS sequence"/>
</dbReference>
<name>A0ABN9C7E9_9NEOB</name>